<accession>A0A8E2E7P8</accession>
<keyword evidence="1" id="KW-0812">Transmembrane</keyword>
<dbReference type="EMBL" id="KV745044">
    <property type="protein sequence ID" value="OCK78714.1"/>
    <property type="molecule type" value="Genomic_DNA"/>
</dbReference>
<dbReference type="AlphaFoldDB" id="A0A8E2E7P8"/>
<evidence type="ECO:0000313" key="2">
    <source>
        <dbReference type="EMBL" id="OCK78714.1"/>
    </source>
</evidence>
<dbReference type="Proteomes" id="UP000250266">
    <property type="component" value="Unassembled WGS sequence"/>
</dbReference>
<organism evidence="2 3">
    <name type="scientific">Lepidopterella palustris CBS 459.81</name>
    <dbReference type="NCBI Taxonomy" id="1314670"/>
    <lineage>
        <taxon>Eukaryota</taxon>
        <taxon>Fungi</taxon>
        <taxon>Dikarya</taxon>
        <taxon>Ascomycota</taxon>
        <taxon>Pezizomycotina</taxon>
        <taxon>Dothideomycetes</taxon>
        <taxon>Pleosporomycetidae</taxon>
        <taxon>Mytilinidiales</taxon>
        <taxon>Argynnaceae</taxon>
        <taxon>Lepidopterella</taxon>
    </lineage>
</organism>
<keyword evidence="1" id="KW-0472">Membrane</keyword>
<proteinExistence type="predicted"/>
<sequence length="75" mass="8706">MAPNAGAKRHAHYPSFPFHAIRFFQFTSALAVVVLTYYLNIHPAPDDPHMPKVFPLIFIHHGPNKTHEPWFWVMV</sequence>
<evidence type="ECO:0000313" key="3">
    <source>
        <dbReference type="Proteomes" id="UP000250266"/>
    </source>
</evidence>
<gene>
    <name evidence="2" type="ORF">K432DRAFT_383675</name>
</gene>
<name>A0A8E2E7P8_9PEZI</name>
<keyword evidence="1" id="KW-1133">Transmembrane helix</keyword>
<evidence type="ECO:0000256" key="1">
    <source>
        <dbReference type="SAM" id="Phobius"/>
    </source>
</evidence>
<reference evidence="2 3" key="1">
    <citation type="journal article" date="2016" name="Nat. Commun.">
        <title>Ectomycorrhizal ecology is imprinted in the genome of the dominant symbiotic fungus Cenococcum geophilum.</title>
        <authorList>
            <consortium name="DOE Joint Genome Institute"/>
            <person name="Peter M."/>
            <person name="Kohler A."/>
            <person name="Ohm R.A."/>
            <person name="Kuo A."/>
            <person name="Krutzmann J."/>
            <person name="Morin E."/>
            <person name="Arend M."/>
            <person name="Barry K.W."/>
            <person name="Binder M."/>
            <person name="Choi C."/>
            <person name="Clum A."/>
            <person name="Copeland A."/>
            <person name="Grisel N."/>
            <person name="Haridas S."/>
            <person name="Kipfer T."/>
            <person name="LaButti K."/>
            <person name="Lindquist E."/>
            <person name="Lipzen A."/>
            <person name="Maire R."/>
            <person name="Meier B."/>
            <person name="Mihaltcheva S."/>
            <person name="Molinier V."/>
            <person name="Murat C."/>
            <person name="Poggeler S."/>
            <person name="Quandt C.A."/>
            <person name="Sperisen C."/>
            <person name="Tritt A."/>
            <person name="Tisserant E."/>
            <person name="Crous P.W."/>
            <person name="Henrissat B."/>
            <person name="Nehls U."/>
            <person name="Egli S."/>
            <person name="Spatafora J.W."/>
            <person name="Grigoriev I.V."/>
            <person name="Martin F.M."/>
        </authorList>
    </citation>
    <scope>NUCLEOTIDE SEQUENCE [LARGE SCALE GENOMIC DNA]</scope>
    <source>
        <strain evidence="2 3">CBS 459.81</strain>
    </source>
</reference>
<protein>
    <submittedName>
        <fullName evidence="2">Uncharacterized protein</fullName>
    </submittedName>
</protein>
<feature type="transmembrane region" description="Helical" evidence="1">
    <location>
        <begin position="20"/>
        <end position="40"/>
    </location>
</feature>
<keyword evidence="3" id="KW-1185">Reference proteome</keyword>